<sequence length="285" mass="32606">MTPSLGSDFAELSKKFNLNLGASVEKGTLDVTVVFQLLMMKYGIRKTFCLIAPNFPDIDDWTKLEMPFGNQMIWLKELKDIVESFGFIVYAEESSKIVMEFNHKMIKNKVGIDDTMIQTLESQIGARDNGKGGDRKFWILKKELLPDISSITGANIPIGHILEYPDCCINYFVDQKTRILNDCITDSFNNSFTTDEQVIEFCLEHYHIDSSPPYQKLFKEFENHTEESRKLFKFISHQACQNCMDNPQSSPSAILNETYANFATQIDNKLFSYFDKNDMAINVGG</sequence>
<accession>A0A382S3Y9</accession>
<dbReference type="EMBL" id="UINC01125772">
    <property type="protein sequence ID" value="SVD03838.1"/>
    <property type="molecule type" value="Genomic_DNA"/>
</dbReference>
<name>A0A382S3Y9_9ZZZZ</name>
<gene>
    <name evidence="1" type="ORF">METZ01_LOCUS356692</name>
</gene>
<proteinExistence type="predicted"/>
<evidence type="ECO:0000313" key="1">
    <source>
        <dbReference type="EMBL" id="SVD03838.1"/>
    </source>
</evidence>
<protein>
    <submittedName>
        <fullName evidence="1">Uncharacterized protein</fullName>
    </submittedName>
</protein>
<reference evidence="1" key="1">
    <citation type="submission" date="2018-05" db="EMBL/GenBank/DDBJ databases">
        <authorList>
            <person name="Lanie J.A."/>
            <person name="Ng W.-L."/>
            <person name="Kazmierczak K.M."/>
            <person name="Andrzejewski T.M."/>
            <person name="Davidsen T.M."/>
            <person name="Wayne K.J."/>
            <person name="Tettelin H."/>
            <person name="Glass J.I."/>
            <person name="Rusch D."/>
            <person name="Podicherti R."/>
            <person name="Tsui H.-C.T."/>
            <person name="Winkler M.E."/>
        </authorList>
    </citation>
    <scope>NUCLEOTIDE SEQUENCE</scope>
</reference>
<organism evidence="1">
    <name type="scientific">marine metagenome</name>
    <dbReference type="NCBI Taxonomy" id="408172"/>
    <lineage>
        <taxon>unclassified sequences</taxon>
        <taxon>metagenomes</taxon>
        <taxon>ecological metagenomes</taxon>
    </lineage>
</organism>
<dbReference type="AlphaFoldDB" id="A0A382S3Y9"/>